<evidence type="ECO:0000256" key="6">
    <source>
        <dbReference type="ARBA" id="ARBA00023136"/>
    </source>
</evidence>
<dbReference type="InterPro" id="IPR055348">
    <property type="entry name" value="DctQ"/>
</dbReference>
<organism evidence="9 10">
    <name type="scientific">Gemmobacter nanjingensis</name>
    <dbReference type="NCBI Taxonomy" id="488454"/>
    <lineage>
        <taxon>Bacteria</taxon>
        <taxon>Pseudomonadati</taxon>
        <taxon>Pseudomonadota</taxon>
        <taxon>Alphaproteobacteria</taxon>
        <taxon>Rhodobacterales</taxon>
        <taxon>Paracoccaceae</taxon>
        <taxon>Gemmobacter</taxon>
    </lineage>
</organism>
<evidence type="ECO:0000259" key="8">
    <source>
        <dbReference type="Pfam" id="PF04290"/>
    </source>
</evidence>
<dbReference type="EMBL" id="BMYI01000029">
    <property type="protein sequence ID" value="GHC39647.1"/>
    <property type="molecule type" value="Genomic_DNA"/>
</dbReference>
<dbReference type="Proteomes" id="UP000658305">
    <property type="component" value="Unassembled WGS sequence"/>
</dbReference>
<keyword evidence="6 7" id="KW-0472">Membrane</keyword>
<keyword evidence="10" id="KW-1185">Reference proteome</keyword>
<evidence type="ECO:0000256" key="5">
    <source>
        <dbReference type="ARBA" id="ARBA00022989"/>
    </source>
</evidence>
<gene>
    <name evidence="9" type="ORF">GCM10007291_46730</name>
</gene>
<evidence type="ECO:0000313" key="9">
    <source>
        <dbReference type="EMBL" id="GHC39647.1"/>
    </source>
</evidence>
<name>A0ABQ3FSX2_9RHOB</name>
<feature type="transmembrane region" description="Helical" evidence="7">
    <location>
        <begin position="150"/>
        <end position="170"/>
    </location>
</feature>
<comment type="caution">
    <text evidence="9">The sequence shown here is derived from an EMBL/GenBank/DDBJ whole genome shotgun (WGS) entry which is preliminary data.</text>
</comment>
<dbReference type="Pfam" id="PF04290">
    <property type="entry name" value="DctQ"/>
    <property type="match status" value="1"/>
</dbReference>
<feature type="transmembrane region" description="Helical" evidence="7">
    <location>
        <begin position="21"/>
        <end position="41"/>
    </location>
</feature>
<feature type="transmembrane region" description="Helical" evidence="7">
    <location>
        <begin position="100"/>
        <end position="124"/>
    </location>
</feature>
<evidence type="ECO:0000256" key="4">
    <source>
        <dbReference type="ARBA" id="ARBA00022692"/>
    </source>
</evidence>
<feature type="transmembrane region" description="Helical" evidence="7">
    <location>
        <begin position="61"/>
        <end position="79"/>
    </location>
</feature>
<sequence>MAESSTTSQPQVPPFRRGLQNAYDAMAAIGTVWIFALMLLIMADVVGRNALDHPVTGVAEIAARSVVAIVFLMLPASALRGNMIRADFLVSRIRQVAPGLVRLLDTLFALLGVAIFFAIAWSAWPDTAEAWRRSEFFGVQGVWTLPTLPFRLIIVISGIASGFGLLVALIQPATEPDEMVEI</sequence>
<keyword evidence="5 7" id="KW-1133">Transmembrane helix</keyword>
<keyword evidence="4 7" id="KW-0812">Transmembrane</keyword>
<proteinExistence type="inferred from homology"/>
<keyword evidence="2 7" id="KW-0813">Transport</keyword>
<comment type="similarity">
    <text evidence="7">Belongs to the TRAP transporter small permease family.</text>
</comment>
<accession>A0ABQ3FSX2</accession>
<evidence type="ECO:0000313" key="10">
    <source>
        <dbReference type="Proteomes" id="UP000658305"/>
    </source>
</evidence>
<dbReference type="RefSeq" id="WP_189382648.1">
    <property type="nucleotide sequence ID" value="NZ_BMYI01000029.1"/>
</dbReference>
<evidence type="ECO:0000256" key="1">
    <source>
        <dbReference type="ARBA" id="ARBA00004651"/>
    </source>
</evidence>
<reference evidence="10" key="1">
    <citation type="journal article" date="2019" name="Int. J. Syst. Evol. Microbiol.">
        <title>The Global Catalogue of Microorganisms (GCM) 10K type strain sequencing project: providing services to taxonomists for standard genome sequencing and annotation.</title>
        <authorList>
            <consortium name="The Broad Institute Genomics Platform"/>
            <consortium name="The Broad Institute Genome Sequencing Center for Infectious Disease"/>
            <person name="Wu L."/>
            <person name="Ma J."/>
        </authorList>
    </citation>
    <scope>NUCLEOTIDE SEQUENCE [LARGE SCALE GENOMIC DNA]</scope>
    <source>
        <strain evidence="10">KCTC 23298</strain>
    </source>
</reference>
<keyword evidence="7" id="KW-0997">Cell inner membrane</keyword>
<evidence type="ECO:0000256" key="3">
    <source>
        <dbReference type="ARBA" id="ARBA00022475"/>
    </source>
</evidence>
<comment type="subunit">
    <text evidence="7">The complex comprises the extracytoplasmic solute receptor protein and the two transmembrane proteins.</text>
</comment>
<feature type="domain" description="Tripartite ATP-independent periplasmic transporters DctQ component" evidence="8">
    <location>
        <begin position="37"/>
        <end position="172"/>
    </location>
</feature>
<comment type="subcellular location">
    <subcellularLocation>
        <location evidence="7">Cell inner membrane</location>
        <topology evidence="7">Multi-pass membrane protein</topology>
    </subcellularLocation>
    <subcellularLocation>
        <location evidence="1">Cell membrane</location>
        <topology evidence="1">Multi-pass membrane protein</topology>
    </subcellularLocation>
</comment>
<keyword evidence="3" id="KW-1003">Cell membrane</keyword>
<comment type="function">
    <text evidence="7">Part of the tripartite ATP-independent periplasmic (TRAP) transport system.</text>
</comment>
<protein>
    <recommendedName>
        <fullName evidence="7">TRAP transporter small permease protein</fullName>
    </recommendedName>
</protein>
<evidence type="ECO:0000256" key="7">
    <source>
        <dbReference type="RuleBase" id="RU369079"/>
    </source>
</evidence>
<evidence type="ECO:0000256" key="2">
    <source>
        <dbReference type="ARBA" id="ARBA00022448"/>
    </source>
</evidence>